<dbReference type="Pfam" id="PF13495">
    <property type="entry name" value="Phage_int_SAM_4"/>
    <property type="match status" value="1"/>
</dbReference>
<organism evidence="4 5">
    <name type="scientific">Fusobacterium animalis 4_8</name>
    <dbReference type="NCBI Taxonomy" id="469607"/>
    <lineage>
        <taxon>Bacteria</taxon>
        <taxon>Fusobacteriati</taxon>
        <taxon>Fusobacteriota</taxon>
        <taxon>Fusobacteriia</taxon>
        <taxon>Fusobacteriales</taxon>
        <taxon>Fusobacteriaceae</taxon>
        <taxon>Fusobacterium</taxon>
    </lineage>
</organism>
<feature type="domain" description="Core-binding (CB)" evidence="3">
    <location>
        <begin position="1"/>
        <end position="83"/>
    </location>
</feature>
<dbReference type="HOGENOM" id="CLU_1105881_0_0_0"/>
<protein>
    <recommendedName>
        <fullName evidence="3">Core-binding (CB) domain-containing protein</fullName>
    </recommendedName>
</protein>
<dbReference type="GO" id="GO:0003677">
    <property type="term" value="F:DNA binding"/>
    <property type="evidence" value="ECO:0007669"/>
    <property type="project" value="UniProtKB-UniRule"/>
</dbReference>
<proteinExistence type="predicted"/>
<dbReference type="AlphaFoldDB" id="R9R930"/>
<evidence type="ECO:0000256" key="2">
    <source>
        <dbReference type="PROSITE-ProRule" id="PRU01248"/>
    </source>
</evidence>
<dbReference type="GO" id="GO:0015074">
    <property type="term" value="P:DNA integration"/>
    <property type="evidence" value="ECO:0007669"/>
    <property type="project" value="InterPro"/>
</dbReference>
<dbReference type="InterPro" id="IPR044068">
    <property type="entry name" value="CB"/>
</dbReference>
<dbReference type="InterPro" id="IPR010998">
    <property type="entry name" value="Integrase_recombinase_N"/>
</dbReference>
<dbReference type="SUPFAM" id="SSF56349">
    <property type="entry name" value="DNA breaking-rejoining enzymes"/>
    <property type="match status" value="1"/>
</dbReference>
<evidence type="ECO:0000313" key="4">
    <source>
        <dbReference type="EMBL" id="AGM23086.1"/>
    </source>
</evidence>
<dbReference type="EMBL" id="CP003723">
    <property type="protein sequence ID" value="AGM23086.1"/>
    <property type="molecule type" value="Genomic_DNA"/>
</dbReference>
<dbReference type="InterPro" id="IPR011010">
    <property type="entry name" value="DNA_brk_join_enz"/>
</dbReference>
<dbReference type="Gene3D" id="1.10.150.130">
    <property type="match status" value="1"/>
</dbReference>
<accession>R9R930</accession>
<gene>
    <name evidence="4" type="ORF">HMPREF0409_01104</name>
</gene>
<reference evidence="4 5" key="1">
    <citation type="submission" date="2012-07" db="EMBL/GenBank/DDBJ databases">
        <title>The Genome Sequence of Fusobacterium sp. 4_8.</title>
        <authorList>
            <consortium name="The Broad Institute Genome Sequencing Platform"/>
            <person name="Earl A."/>
            <person name="Ward D."/>
            <person name="Feldgarden M."/>
            <person name="Gevers D."/>
            <person name="Sibley C.D."/>
            <person name="White A.P."/>
            <person name="Crowley S."/>
            <person name="Surette M."/>
            <person name="Strauss J.C."/>
            <person name="Ambrose C.E."/>
            <person name="Allen-Vercoe E."/>
            <person name="Walker B."/>
            <person name="Young S.K."/>
            <person name="Zeng Q."/>
            <person name="Gargeya S."/>
            <person name="Fitzgerald M."/>
            <person name="Haas B."/>
            <person name="Abouelleil A."/>
            <person name="Alvarado L."/>
            <person name="Arachchi H.M."/>
            <person name="Berlin A.M."/>
            <person name="Chapman S.B."/>
            <person name="Goldberg J."/>
            <person name="Griggs A."/>
            <person name="Gujja S."/>
            <person name="Hansen M."/>
            <person name="Howarth C."/>
            <person name="Imamovic A."/>
            <person name="Larimer J."/>
            <person name="McCowen C."/>
            <person name="Montmayeur A."/>
            <person name="Murphy C."/>
            <person name="Neiman D."/>
            <person name="Pearson M."/>
            <person name="Priest M."/>
            <person name="Roberts A."/>
            <person name="Saif S."/>
            <person name="Shea T."/>
            <person name="Sisk P."/>
            <person name="Sykes S."/>
            <person name="Wortman J."/>
            <person name="Nusbaum C."/>
            <person name="Birren B."/>
        </authorList>
    </citation>
    <scope>NUCLEOTIDE SEQUENCE [LARGE SCALE GENOMIC DNA]</scope>
    <source>
        <strain evidence="4 5">4_8</strain>
    </source>
</reference>
<dbReference type="KEGG" id="fus:HMPREF0409_01104"/>
<dbReference type="RefSeq" id="WP_016339659.1">
    <property type="nucleotide sequence ID" value="NC_021281.1"/>
</dbReference>
<keyword evidence="1 2" id="KW-0238">DNA-binding</keyword>
<sequence length="251" mass="29468">MKNNNDFDILNLKTELSFRGYSEATKKLYVQTVTNFLNEVNKEAIDIKREDVVRYLDINLKTVSKNTRGVYLNALEFFFEEVLGLDITASIKNYKREFLPKIFISLNDFNILEASVAGKVRLMYLIIREAGLNLGQLVNLRLNDINFENNTLMEKKVSRELLREIQRHCDREAINERIFNVTIYTLINWNNEATEKYLGQRYKIEDIRHGIALEVFLKKGDEEGATKYLGVKKKTSIRQFYKRAGVDYRNK</sequence>
<evidence type="ECO:0000259" key="3">
    <source>
        <dbReference type="PROSITE" id="PS51900"/>
    </source>
</evidence>
<evidence type="ECO:0000313" key="5">
    <source>
        <dbReference type="Proteomes" id="UP000014361"/>
    </source>
</evidence>
<dbReference type="InterPro" id="IPR004107">
    <property type="entry name" value="Integrase_SAM-like_N"/>
</dbReference>
<dbReference type="PROSITE" id="PS51900">
    <property type="entry name" value="CB"/>
    <property type="match status" value="1"/>
</dbReference>
<dbReference type="Proteomes" id="UP000014361">
    <property type="component" value="Chromosome"/>
</dbReference>
<evidence type="ECO:0000256" key="1">
    <source>
        <dbReference type="ARBA" id="ARBA00023125"/>
    </source>
</evidence>
<name>R9R930_9FUSO</name>
<dbReference type="PATRIC" id="fig|469607.3.peg.631"/>